<dbReference type="SUPFAM" id="SSF161098">
    <property type="entry name" value="MetI-like"/>
    <property type="match status" value="2"/>
</dbReference>
<dbReference type="InterPro" id="IPR036322">
    <property type="entry name" value="WD40_repeat_dom_sf"/>
</dbReference>
<evidence type="ECO:0000313" key="7">
    <source>
        <dbReference type="EMBL" id="NYZ64393.1"/>
    </source>
</evidence>
<evidence type="ECO:0000256" key="3">
    <source>
        <dbReference type="ARBA" id="ARBA00022989"/>
    </source>
</evidence>
<evidence type="ECO:0000256" key="5">
    <source>
        <dbReference type="RuleBase" id="RU363032"/>
    </source>
</evidence>
<comment type="similarity">
    <text evidence="5">Belongs to the binding-protein-dependent transport system permease family.</text>
</comment>
<keyword evidence="4 5" id="KW-0472">Membrane</keyword>
<dbReference type="Gene3D" id="1.10.3720.10">
    <property type="entry name" value="MetI-like"/>
    <property type="match status" value="1"/>
</dbReference>
<feature type="transmembrane region" description="Helical" evidence="5">
    <location>
        <begin position="576"/>
        <end position="601"/>
    </location>
</feature>
<dbReference type="PROSITE" id="PS50928">
    <property type="entry name" value="ABC_TM1"/>
    <property type="match status" value="1"/>
</dbReference>
<dbReference type="Gene3D" id="2.130.10.10">
    <property type="entry name" value="YVTN repeat-like/Quinoprotein amine dehydrogenase"/>
    <property type="match status" value="1"/>
</dbReference>
<dbReference type="CDD" id="cd06261">
    <property type="entry name" value="TM_PBP2"/>
    <property type="match status" value="1"/>
</dbReference>
<dbReference type="GO" id="GO:0005886">
    <property type="term" value="C:plasma membrane"/>
    <property type="evidence" value="ECO:0007669"/>
    <property type="project" value="UniProtKB-SubCell"/>
</dbReference>
<comment type="caution">
    <text evidence="7">The sequence shown here is derived from an EMBL/GenBank/DDBJ whole genome shotgun (WGS) entry which is preliminary data.</text>
</comment>
<evidence type="ECO:0000259" key="6">
    <source>
        <dbReference type="PROSITE" id="PS50928"/>
    </source>
</evidence>
<keyword evidence="5" id="KW-0813">Transport</keyword>
<evidence type="ECO:0000256" key="1">
    <source>
        <dbReference type="ARBA" id="ARBA00004651"/>
    </source>
</evidence>
<feature type="domain" description="ABC transmembrane type-1" evidence="6">
    <location>
        <begin position="469"/>
        <end position="756"/>
    </location>
</feature>
<feature type="transmembrane region" description="Helical" evidence="5">
    <location>
        <begin position="30"/>
        <end position="56"/>
    </location>
</feature>
<gene>
    <name evidence="7" type="ORF">H0A36_00135</name>
</gene>
<dbReference type="AlphaFoldDB" id="A0A853HSX3"/>
<feature type="transmembrane region" description="Helical" evidence="5">
    <location>
        <begin position="509"/>
        <end position="530"/>
    </location>
</feature>
<dbReference type="EMBL" id="JACCKB010000001">
    <property type="protein sequence ID" value="NYZ64393.1"/>
    <property type="molecule type" value="Genomic_DNA"/>
</dbReference>
<name>A0A853HSX3_9GAMM</name>
<proteinExistence type="inferred from homology"/>
<evidence type="ECO:0000256" key="2">
    <source>
        <dbReference type="ARBA" id="ARBA00022692"/>
    </source>
</evidence>
<dbReference type="PANTHER" id="PTHR42727">
    <property type="entry name" value="PHOSPHATE TRANSPORT SYSTEM PERMEASE PROTEIN"/>
    <property type="match status" value="1"/>
</dbReference>
<evidence type="ECO:0000313" key="8">
    <source>
        <dbReference type="Proteomes" id="UP000569732"/>
    </source>
</evidence>
<keyword evidence="3 5" id="KW-1133">Transmembrane helix</keyword>
<keyword evidence="8" id="KW-1185">Reference proteome</keyword>
<comment type="subcellular location">
    <subcellularLocation>
        <location evidence="1 5">Cell membrane</location>
        <topology evidence="1 5">Multi-pass membrane protein</topology>
    </subcellularLocation>
</comment>
<protein>
    <submittedName>
        <fullName evidence="7">ABC transporter permease subunit</fullName>
    </submittedName>
</protein>
<feature type="transmembrane region" description="Helical" evidence="5">
    <location>
        <begin position="621"/>
        <end position="645"/>
    </location>
</feature>
<dbReference type="InterPro" id="IPR015943">
    <property type="entry name" value="WD40/YVTN_repeat-like_dom_sf"/>
</dbReference>
<dbReference type="RefSeq" id="WP_180566434.1">
    <property type="nucleotide sequence ID" value="NZ_JACCKB010000001.1"/>
</dbReference>
<feature type="transmembrane region" description="Helical" evidence="5">
    <location>
        <begin position="666"/>
        <end position="686"/>
    </location>
</feature>
<dbReference type="InterPro" id="IPR000515">
    <property type="entry name" value="MetI-like"/>
</dbReference>
<feature type="transmembrane region" description="Helical" evidence="5">
    <location>
        <begin position="735"/>
        <end position="756"/>
    </location>
</feature>
<dbReference type="InterPro" id="IPR035906">
    <property type="entry name" value="MetI-like_sf"/>
</dbReference>
<evidence type="ECO:0000256" key="4">
    <source>
        <dbReference type="ARBA" id="ARBA00023136"/>
    </source>
</evidence>
<organism evidence="7 8">
    <name type="scientific">Spartinivicinus marinus</name>
    <dbReference type="NCBI Taxonomy" id="2994442"/>
    <lineage>
        <taxon>Bacteria</taxon>
        <taxon>Pseudomonadati</taxon>
        <taxon>Pseudomonadota</taxon>
        <taxon>Gammaproteobacteria</taxon>
        <taxon>Oceanospirillales</taxon>
        <taxon>Zooshikellaceae</taxon>
        <taxon>Spartinivicinus</taxon>
    </lineage>
</organism>
<reference evidence="7 8" key="1">
    <citation type="submission" date="2020-07" db="EMBL/GenBank/DDBJ databases">
        <title>Endozoicomonas sp. nov., isolated from sediment.</title>
        <authorList>
            <person name="Gu T."/>
        </authorList>
    </citation>
    <scope>NUCLEOTIDE SEQUENCE [LARGE SCALE GENOMIC DNA]</scope>
    <source>
        <strain evidence="7 8">SM1973</strain>
    </source>
</reference>
<dbReference type="Proteomes" id="UP000569732">
    <property type="component" value="Unassembled WGS sequence"/>
</dbReference>
<dbReference type="Pfam" id="PF00528">
    <property type="entry name" value="BPD_transp_1"/>
    <property type="match status" value="1"/>
</dbReference>
<dbReference type="PANTHER" id="PTHR42727:SF1">
    <property type="entry name" value="PHOSPHATE TRANSPORT SYSTEM PERMEASE"/>
    <property type="match status" value="1"/>
</dbReference>
<dbReference type="SUPFAM" id="SSF50978">
    <property type="entry name" value="WD40 repeat-like"/>
    <property type="match status" value="1"/>
</dbReference>
<feature type="transmembrane region" description="Helical" evidence="5">
    <location>
        <begin position="475"/>
        <end position="497"/>
    </location>
</feature>
<dbReference type="GO" id="GO:0055085">
    <property type="term" value="P:transmembrane transport"/>
    <property type="evidence" value="ECO:0007669"/>
    <property type="project" value="InterPro"/>
</dbReference>
<keyword evidence="2 5" id="KW-0812">Transmembrane</keyword>
<accession>A0A853HSX3</accession>
<sequence>MKEQTTYTPKIDLNTASAKRYRRLRHFKDIFAKWGVAIGGIGVIVAILLIFLYLMYEVMPLFKSASIEKISQYSVPVVDVSGGREVDNEAEEQAKTLYLSMEEQAEIGLRVDSEGNAIFFKTHSGEILKKHTLPIPVSSKITAIAEAGPGADELALGFSNGETLVFKHEYAVSYGENNQRLIEPSIQYPYGEEPVVLSKTGDAITHIAIRDTEESLAIAGATDSNLLLNILNKEEDFLTEEITFEEEHLELPKITGDIKGLLIDPEQRWLYVLIDQAQLAILNIADREHPKINSVLDVTSGEYQLSQAKLLLGGVSLLLGDSGGNISQWFLVRDKDSEWRLERIRDFTLANNNITSIAPEHRRKGFLVADDQGRIGVYNTTAHRTLINEQISEKPISWLAVSPRGKAFLAEDQNGQMSFWSVDNEHPEVSWSVLWDEVWYENYDKPDYIWQSSASTNDFEPKMSLMPLAFGTLKAAFYAMLLATPLAICGAIYTAYFMAPAMRRKVKPVIELMEALPTVILGFLAGLWLAPFVEDHLTGIFTLLIVVPIGFLLVSFGWHQLPDNIKHRVQDGWQPLLLIPVVIVLSWLAIAMSSTMEALFFGGDMRSWLGEQGISFDQRNALVVGLAMGFAVIPTIFSITEDAIFSVPKHLSYGSLALGATPWQTLTRVVLLTASPGIFSAVMIGMGRAVGETMIVLMATGNTPIMDVNIFEGMRTLAANIAVEMPESEVGSSHYRVLFLAALVLFLFTFIVNTMAEMIRHRLRKRYSSL</sequence>
<feature type="transmembrane region" description="Helical" evidence="5">
    <location>
        <begin position="536"/>
        <end position="556"/>
    </location>
</feature>